<protein>
    <submittedName>
        <fullName evidence="1">Uncharacterized protein</fullName>
    </submittedName>
</protein>
<dbReference type="EMBL" id="MAAO01000002">
    <property type="protein sequence ID" value="OUR99847.1"/>
    <property type="molecule type" value="Genomic_DNA"/>
</dbReference>
<evidence type="ECO:0000313" key="1">
    <source>
        <dbReference type="EMBL" id="OUR99847.1"/>
    </source>
</evidence>
<reference evidence="2" key="1">
    <citation type="journal article" date="2017" name="Proc. Natl. Acad. Sci. U.S.A.">
        <title>Simulation of Deepwater Horizon oil plume reveals substrate specialization within a complex community of hydrocarbon-degraders.</title>
        <authorList>
            <person name="Hu P."/>
            <person name="Dubinsky E.A."/>
            <person name="Probst A.J."/>
            <person name="Wang J."/>
            <person name="Sieber C.M.K."/>
            <person name="Tom L.M."/>
            <person name="Gardinali P."/>
            <person name="Banfield J.F."/>
            <person name="Atlas R.M."/>
            <person name="Andersen G.L."/>
        </authorList>
    </citation>
    <scope>NUCLEOTIDE SEQUENCE [LARGE SCALE GENOMIC DNA]</scope>
</reference>
<proteinExistence type="predicted"/>
<dbReference type="Proteomes" id="UP000196531">
    <property type="component" value="Unassembled WGS sequence"/>
</dbReference>
<dbReference type="AlphaFoldDB" id="A0A1Y5FJ12"/>
<comment type="caution">
    <text evidence="1">The sequence shown here is derived from an EMBL/GenBank/DDBJ whole genome shotgun (WGS) entry which is preliminary data.</text>
</comment>
<gene>
    <name evidence="1" type="ORF">A9Q84_02120</name>
</gene>
<organism evidence="1 2">
    <name type="scientific">Halobacteriovorax marinus</name>
    <dbReference type="NCBI Taxonomy" id="97084"/>
    <lineage>
        <taxon>Bacteria</taxon>
        <taxon>Pseudomonadati</taxon>
        <taxon>Bdellovibrionota</taxon>
        <taxon>Bacteriovoracia</taxon>
        <taxon>Bacteriovoracales</taxon>
        <taxon>Halobacteriovoraceae</taxon>
        <taxon>Halobacteriovorax</taxon>
    </lineage>
</organism>
<sequence length="93" mass="11173">MYLDRIYRKLGWWDFLDRIEFELKESPDKSVYINFLDELRMRRLESVSEGATYKLRAPANDLFDKFQKRLSLDSTFADEADVKECRELLADII</sequence>
<accession>A0A1Y5FJ12</accession>
<name>A0A1Y5FJ12_9BACT</name>
<evidence type="ECO:0000313" key="2">
    <source>
        <dbReference type="Proteomes" id="UP000196531"/>
    </source>
</evidence>